<dbReference type="AlphaFoldDB" id="A0A1H5ETR4"/>
<dbReference type="PANTHER" id="PTHR30629:SF2">
    <property type="entry name" value="PROPHAGE INTEGRASE INTS-RELATED"/>
    <property type="match status" value="1"/>
</dbReference>
<comment type="similarity">
    <text evidence="1">Belongs to the 'phage' integrase family.</text>
</comment>
<organism evidence="6 7">
    <name type="scientific">Bradyrhizobium erythrophlei</name>
    <dbReference type="NCBI Taxonomy" id="1437360"/>
    <lineage>
        <taxon>Bacteria</taxon>
        <taxon>Pseudomonadati</taxon>
        <taxon>Pseudomonadota</taxon>
        <taxon>Alphaproteobacteria</taxon>
        <taxon>Hyphomicrobiales</taxon>
        <taxon>Nitrobacteraceae</taxon>
        <taxon>Bradyrhizobium</taxon>
    </lineage>
</organism>
<evidence type="ECO:0000256" key="2">
    <source>
        <dbReference type="ARBA" id="ARBA00022908"/>
    </source>
</evidence>
<dbReference type="RefSeq" id="WP_092123558.1">
    <property type="nucleotide sequence ID" value="NZ_FNTH01000001.1"/>
</dbReference>
<dbReference type="InterPro" id="IPR038488">
    <property type="entry name" value="Integrase_DNA-bd_sf"/>
</dbReference>
<name>A0A1H5ETR4_9BRAD</name>
<dbReference type="Gene3D" id="3.30.160.390">
    <property type="entry name" value="Integrase, DNA-binding domain"/>
    <property type="match status" value="1"/>
</dbReference>
<dbReference type="OrthoDB" id="9795573at2"/>
<evidence type="ECO:0000259" key="5">
    <source>
        <dbReference type="PROSITE" id="PS51898"/>
    </source>
</evidence>
<gene>
    <name evidence="6" type="ORF">SAMN05444164_6379</name>
</gene>
<dbReference type="InterPro" id="IPR010998">
    <property type="entry name" value="Integrase_recombinase_N"/>
</dbReference>
<dbReference type="InterPro" id="IPR013762">
    <property type="entry name" value="Integrase-like_cat_sf"/>
</dbReference>
<dbReference type="Pfam" id="PF00589">
    <property type="entry name" value="Phage_integrase"/>
    <property type="match status" value="1"/>
</dbReference>
<dbReference type="Proteomes" id="UP000198992">
    <property type="component" value="Unassembled WGS sequence"/>
</dbReference>
<feature type="domain" description="Tyr recombinase" evidence="5">
    <location>
        <begin position="241"/>
        <end position="431"/>
    </location>
</feature>
<dbReference type="InterPro" id="IPR002104">
    <property type="entry name" value="Integrase_catalytic"/>
</dbReference>
<dbReference type="InterPro" id="IPR011010">
    <property type="entry name" value="DNA_brk_join_enz"/>
</dbReference>
<dbReference type="InterPro" id="IPR050808">
    <property type="entry name" value="Phage_Integrase"/>
</dbReference>
<evidence type="ECO:0000313" key="7">
    <source>
        <dbReference type="Proteomes" id="UP000198992"/>
    </source>
</evidence>
<keyword evidence="2" id="KW-0229">DNA integration</keyword>
<dbReference type="InterPro" id="IPR053876">
    <property type="entry name" value="Phage_int_M"/>
</dbReference>
<dbReference type="PANTHER" id="PTHR30629">
    <property type="entry name" value="PROPHAGE INTEGRASE"/>
    <property type="match status" value="1"/>
</dbReference>
<dbReference type="Pfam" id="PF22022">
    <property type="entry name" value="Phage_int_M"/>
    <property type="match status" value="1"/>
</dbReference>
<dbReference type="GO" id="GO:0003677">
    <property type="term" value="F:DNA binding"/>
    <property type="evidence" value="ECO:0007669"/>
    <property type="project" value="UniProtKB-KW"/>
</dbReference>
<dbReference type="Gene3D" id="1.10.443.10">
    <property type="entry name" value="Intergrase catalytic core"/>
    <property type="match status" value="1"/>
</dbReference>
<accession>A0A1H5ETR4</accession>
<dbReference type="CDD" id="cd00801">
    <property type="entry name" value="INT_P4_C"/>
    <property type="match status" value="1"/>
</dbReference>
<dbReference type="SUPFAM" id="SSF56349">
    <property type="entry name" value="DNA breaking-rejoining enzymes"/>
    <property type="match status" value="1"/>
</dbReference>
<dbReference type="PROSITE" id="PS51898">
    <property type="entry name" value="TYR_RECOMBINASE"/>
    <property type="match status" value="1"/>
</dbReference>
<dbReference type="Gene3D" id="1.10.150.130">
    <property type="match status" value="1"/>
</dbReference>
<keyword evidence="4" id="KW-0233">DNA recombination</keyword>
<protein>
    <submittedName>
        <fullName evidence="6">Integrase</fullName>
    </submittedName>
</protein>
<evidence type="ECO:0000256" key="4">
    <source>
        <dbReference type="ARBA" id="ARBA00023172"/>
    </source>
</evidence>
<dbReference type="GO" id="GO:0015074">
    <property type="term" value="P:DNA integration"/>
    <property type="evidence" value="ECO:0007669"/>
    <property type="project" value="UniProtKB-KW"/>
</dbReference>
<dbReference type="GO" id="GO:0006310">
    <property type="term" value="P:DNA recombination"/>
    <property type="evidence" value="ECO:0007669"/>
    <property type="project" value="UniProtKB-KW"/>
</dbReference>
<evidence type="ECO:0000256" key="3">
    <source>
        <dbReference type="ARBA" id="ARBA00023125"/>
    </source>
</evidence>
<evidence type="ECO:0000256" key="1">
    <source>
        <dbReference type="ARBA" id="ARBA00008857"/>
    </source>
</evidence>
<reference evidence="6 7" key="1">
    <citation type="submission" date="2016-10" db="EMBL/GenBank/DDBJ databases">
        <authorList>
            <person name="de Groot N.N."/>
        </authorList>
    </citation>
    <scope>NUCLEOTIDE SEQUENCE [LARGE SCALE GENOMIC DNA]</scope>
    <source>
        <strain evidence="6 7">MT12</strain>
    </source>
</reference>
<dbReference type="Pfam" id="PF13356">
    <property type="entry name" value="Arm-DNA-bind_3"/>
    <property type="match status" value="1"/>
</dbReference>
<keyword evidence="3" id="KW-0238">DNA-binding</keyword>
<dbReference type="EMBL" id="FNTH01000001">
    <property type="protein sequence ID" value="SED94577.1"/>
    <property type="molecule type" value="Genomic_DNA"/>
</dbReference>
<dbReference type="InterPro" id="IPR025166">
    <property type="entry name" value="Integrase_DNA_bind_dom"/>
</dbReference>
<evidence type="ECO:0000313" key="6">
    <source>
        <dbReference type="EMBL" id="SED94577.1"/>
    </source>
</evidence>
<proteinExistence type="inferred from homology"/>
<sequence length="456" mass="51713">MARKNAGACARLDQIRIDVDCRAARPRFDNGGWSPAKISDVTGGGLYLFVTPDQSRPGHAASKLWRMGYRFRGRQKTYSIGPYGNGKDGTFSLADARRERDKAKVLLKDGKDPSTEKQLDKHRQAAARPFGQWADEWLAKKKVEKVKRGRIVAVRDPKTIQVLELRVGYVKDRFGKLCRQDIKRPDVLAFMRSYEAEGKLETRDRVRSIGEQICNYADVEGDGHNPFRNLNGQMIANISTPRPGVTEPRDVTRVFRLISAPWTRARFGDVVGLGLRFDALTVPRPGMVNEMEWSEVDWDVERWTIPAAKMKTGWDHVVPLSRQALTILRSVQKLTGHRRYAFSCSKDAPLSNNTLNKRLRLLGIDTKTDHCAHGFRTTFSTLSHHEEIKDAKAWDGDVVELQLAHLDNSTVEGLYKKHGPLALIGSRTKLMQHWADRIDHWLDPNKVMSIKRGTQA</sequence>